<keyword evidence="1" id="KW-0812">Transmembrane</keyword>
<accession>A0A7V4LDU4</accession>
<evidence type="ECO:0000256" key="1">
    <source>
        <dbReference type="SAM" id="Phobius"/>
    </source>
</evidence>
<reference evidence="2" key="1">
    <citation type="journal article" date="2020" name="mSystems">
        <title>Genome- and Community-Level Interaction Insights into Carbon Utilization and Element Cycling Functions of Hydrothermarchaeota in Hydrothermal Sediment.</title>
        <authorList>
            <person name="Zhou Z."/>
            <person name="Liu Y."/>
            <person name="Xu W."/>
            <person name="Pan J."/>
            <person name="Luo Z.H."/>
            <person name="Li M."/>
        </authorList>
    </citation>
    <scope>NUCLEOTIDE SEQUENCE [LARGE SCALE GENOMIC DNA]</scope>
    <source>
        <strain evidence="2">SpSt-548</strain>
    </source>
</reference>
<gene>
    <name evidence="2" type="ORF">ENT08_09850</name>
</gene>
<comment type="caution">
    <text evidence="2">The sequence shown here is derived from an EMBL/GenBank/DDBJ whole genome shotgun (WGS) entry which is preliminary data.</text>
</comment>
<organism evidence="2">
    <name type="scientific">Desulfobacca acetoxidans</name>
    <dbReference type="NCBI Taxonomy" id="60893"/>
    <lineage>
        <taxon>Bacteria</taxon>
        <taxon>Pseudomonadati</taxon>
        <taxon>Thermodesulfobacteriota</taxon>
        <taxon>Desulfobaccia</taxon>
        <taxon>Desulfobaccales</taxon>
        <taxon>Desulfobaccaceae</taxon>
        <taxon>Desulfobacca</taxon>
    </lineage>
</organism>
<protein>
    <submittedName>
        <fullName evidence="2">Uncharacterized protein</fullName>
    </submittedName>
</protein>
<sequence>MGFGFANLVKRRTLMAPEAPLVKAQAGCGCGAHHPGPGDPGRITPPPPPPPPQGLLFRLRQWLLWFLAFFGIYASSPVCPCCGTPGCPVGAGGAVVAGGVFTVLWHYGARLWQAASGRVRRWGRGSP</sequence>
<name>A0A7V4LDU4_9BACT</name>
<keyword evidence="1" id="KW-0472">Membrane</keyword>
<dbReference type="AlphaFoldDB" id="A0A7V4LDU4"/>
<proteinExistence type="predicted"/>
<evidence type="ECO:0000313" key="2">
    <source>
        <dbReference type="EMBL" id="HGS06013.1"/>
    </source>
</evidence>
<dbReference type="EMBL" id="DSXI01000585">
    <property type="protein sequence ID" value="HGS06013.1"/>
    <property type="molecule type" value="Genomic_DNA"/>
</dbReference>
<feature type="transmembrane region" description="Helical" evidence="1">
    <location>
        <begin position="62"/>
        <end position="78"/>
    </location>
</feature>
<keyword evidence="1" id="KW-1133">Transmembrane helix</keyword>